<organism evidence="1">
    <name type="scientific">viral metagenome</name>
    <dbReference type="NCBI Taxonomy" id="1070528"/>
    <lineage>
        <taxon>unclassified sequences</taxon>
        <taxon>metagenomes</taxon>
        <taxon>organismal metagenomes</taxon>
    </lineage>
</organism>
<evidence type="ECO:0000313" key="1">
    <source>
        <dbReference type="EMBL" id="QHU01541.1"/>
    </source>
</evidence>
<reference evidence="1" key="1">
    <citation type="journal article" date="2020" name="Nature">
        <title>Giant virus diversity and host interactions through global metagenomics.</title>
        <authorList>
            <person name="Schulz F."/>
            <person name="Roux S."/>
            <person name="Paez-Espino D."/>
            <person name="Jungbluth S."/>
            <person name="Walsh D.A."/>
            <person name="Denef V.J."/>
            <person name="McMahon K.D."/>
            <person name="Konstantinidis K.T."/>
            <person name="Eloe-Fadrosh E.A."/>
            <person name="Kyrpides N.C."/>
            <person name="Woyke T."/>
        </authorList>
    </citation>
    <scope>NUCLEOTIDE SEQUENCE</scope>
    <source>
        <strain evidence="1">GVMAG-M-3300025874-2</strain>
    </source>
</reference>
<dbReference type="EMBL" id="MN740346">
    <property type="protein sequence ID" value="QHU01541.1"/>
    <property type="molecule type" value="Genomic_DNA"/>
</dbReference>
<name>A0A6C0J9S1_9ZZZZ</name>
<dbReference type="AlphaFoldDB" id="A0A6C0J9S1"/>
<sequence>MKRKRNPNSDSSEFIENMSDLSLEKDSKKSKFNQSISLKKLDAVAINDLSLEELEKYRKVLKKKINKYSDYLEKIENILNLYI</sequence>
<accession>A0A6C0J9S1</accession>
<protein>
    <submittedName>
        <fullName evidence="1">Uncharacterized protein</fullName>
    </submittedName>
</protein>
<proteinExistence type="predicted"/>